<feature type="transmembrane region" description="Helical" evidence="8">
    <location>
        <begin position="556"/>
        <end position="577"/>
    </location>
</feature>
<evidence type="ECO:0000256" key="4">
    <source>
        <dbReference type="ARBA" id="ARBA00022519"/>
    </source>
</evidence>
<feature type="transmembrane region" description="Helical" evidence="8">
    <location>
        <begin position="212"/>
        <end position="245"/>
    </location>
</feature>
<dbReference type="PANTHER" id="PTHR43357:SF4">
    <property type="entry name" value="INNER MEMBRANE ABC TRANSPORTER PERMEASE PROTEIN YDCV"/>
    <property type="match status" value="1"/>
</dbReference>
<feature type="transmembrane region" description="Helical" evidence="8">
    <location>
        <begin position="416"/>
        <end position="443"/>
    </location>
</feature>
<evidence type="ECO:0000256" key="6">
    <source>
        <dbReference type="ARBA" id="ARBA00022989"/>
    </source>
</evidence>
<keyword evidence="6 8" id="KW-1133">Transmembrane helix</keyword>
<dbReference type="InterPro" id="IPR000515">
    <property type="entry name" value="MetI-like"/>
</dbReference>
<dbReference type="PROSITE" id="PS50928">
    <property type="entry name" value="ABC_TM1"/>
    <property type="match status" value="2"/>
</dbReference>
<dbReference type="Pfam" id="PF00528">
    <property type="entry name" value="BPD_transp_1"/>
    <property type="match status" value="1"/>
</dbReference>
<keyword evidence="4" id="KW-0997">Cell inner membrane</keyword>
<evidence type="ECO:0000256" key="5">
    <source>
        <dbReference type="ARBA" id="ARBA00022692"/>
    </source>
</evidence>
<keyword evidence="12" id="KW-1185">Reference proteome</keyword>
<sequence length="588" mass="61141">MTQTAPPRPAGPAPGPTRTPPAAPPPARRAAAPHRWPGWLGWAVAAGIPLAFLGVFFAWPVLSLVGRGFVPDGALDLSGVTDVLSRPRTWRILGQTLTQAVLGTAGAVLLGLPGAYVLYRCRFRGRGLVRAMATVPFVLPTVVVGVAFRSLLAEGGPLGFLRLDGTQAAVVLALVFFNYAVVVRTVGGLWARLDPRAEQAARALGASPWRAFLTVTLPALAPAIASAASIVFLFCATAFGVVLVLGGARYGTVETEIWVQTTQFLDLRAAAVLSVVQVVLVGAALALAGRARRRSERALQLGTAEAAHPLRLRRGARPGPDLVPALVTAVVVGLLLLLPLAGLVVRSLRTADGWGPGNYLALGTTGGDNALTVTVWEATANSLRIAVDATTLAVVVGVLVALVASRRPRSAAGRRAVGLVDALFMLPLGVSAVTVGFGFLITLDHPPLDLRTSPVLVPIAQAVVAVPLVVRTLLPVLRAIDPRQREVAAMLGASRGRVLATVDGPYLVRGLGLAIGFAFAVSLGEFGATTFLARPDRPTLPVVIFRLLGRPGAENYGMALAASVVLAVLTAGVMALAERLRTTEATAW</sequence>
<dbReference type="GO" id="GO:0005886">
    <property type="term" value="C:plasma membrane"/>
    <property type="evidence" value="ECO:0007669"/>
    <property type="project" value="UniProtKB-SubCell"/>
</dbReference>
<evidence type="ECO:0000313" key="11">
    <source>
        <dbReference type="EMBL" id="MPV88966.1"/>
    </source>
</evidence>
<dbReference type="OrthoDB" id="9804629at2"/>
<dbReference type="GO" id="GO:0055085">
    <property type="term" value="P:transmembrane transport"/>
    <property type="evidence" value="ECO:0007669"/>
    <property type="project" value="InterPro"/>
</dbReference>
<gene>
    <name evidence="11" type="ORF">GB882_09825</name>
</gene>
<feature type="transmembrane region" description="Helical" evidence="8">
    <location>
        <begin position="131"/>
        <end position="148"/>
    </location>
</feature>
<comment type="similarity">
    <text evidence="8">Belongs to the binding-protein-dependent transport system permease family.</text>
</comment>
<protein>
    <submittedName>
        <fullName evidence="11">ABC transporter permease subunit</fullName>
    </submittedName>
</protein>
<dbReference type="RefSeq" id="WP_152231662.1">
    <property type="nucleotide sequence ID" value="NZ_VUKE01000010.1"/>
</dbReference>
<evidence type="ECO:0000256" key="3">
    <source>
        <dbReference type="ARBA" id="ARBA00022475"/>
    </source>
</evidence>
<evidence type="ECO:0000256" key="8">
    <source>
        <dbReference type="RuleBase" id="RU363032"/>
    </source>
</evidence>
<evidence type="ECO:0000259" key="10">
    <source>
        <dbReference type="PROSITE" id="PS50928"/>
    </source>
</evidence>
<feature type="transmembrane region" description="Helical" evidence="8">
    <location>
        <begin position="265"/>
        <end position="288"/>
    </location>
</feature>
<evidence type="ECO:0000256" key="2">
    <source>
        <dbReference type="ARBA" id="ARBA00022448"/>
    </source>
</evidence>
<dbReference type="Gene3D" id="1.10.3720.10">
    <property type="entry name" value="MetI-like"/>
    <property type="match status" value="2"/>
</dbReference>
<evidence type="ECO:0000256" key="7">
    <source>
        <dbReference type="ARBA" id="ARBA00023136"/>
    </source>
</evidence>
<feature type="compositionally biased region" description="Pro residues" evidence="9">
    <location>
        <begin position="1"/>
        <end position="27"/>
    </location>
</feature>
<comment type="subcellular location">
    <subcellularLocation>
        <location evidence="1">Cell inner membrane</location>
        <topology evidence="1">Multi-pass membrane protein</topology>
    </subcellularLocation>
    <subcellularLocation>
        <location evidence="8">Cell membrane</location>
        <topology evidence="8">Multi-pass membrane protein</topology>
    </subcellularLocation>
</comment>
<dbReference type="EMBL" id="WHPD01002121">
    <property type="protein sequence ID" value="MPV88966.1"/>
    <property type="molecule type" value="Genomic_DNA"/>
</dbReference>
<evidence type="ECO:0000256" key="9">
    <source>
        <dbReference type="SAM" id="MobiDB-lite"/>
    </source>
</evidence>
<feature type="domain" description="ABC transmembrane type-1" evidence="10">
    <location>
        <begin position="93"/>
        <end position="286"/>
    </location>
</feature>
<dbReference type="CDD" id="cd06261">
    <property type="entry name" value="TM_PBP2"/>
    <property type="match status" value="2"/>
</dbReference>
<feature type="transmembrane region" description="Helical" evidence="8">
    <location>
        <begin position="97"/>
        <end position="119"/>
    </location>
</feature>
<accession>A0A7J9UWG5</accession>
<keyword evidence="3" id="KW-1003">Cell membrane</keyword>
<feature type="transmembrane region" description="Helical" evidence="8">
    <location>
        <begin position="455"/>
        <end position="477"/>
    </location>
</feature>
<feature type="region of interest" description="Disordered" evidence="9">
    <location>
        <begin position="1"/>
        <end position="30"/>
    </location>
</feature>
<keyword evidence="5 8" id="KW-0812">Transmembrane</keyword>
<keyword evidence="7 8" id="KW-0472">Membrane</keyword>
<evidence type="ECO:0000313" key="12">
    <source>
        <dbReference type="Proteomes" id="UP000429644"/>
    </source>
</evidence>
<reference evidence="11 12" key="1">
    <citation type="submission" date="2019-10" db="EMBL/GenBank/DDBJ databases">
        <title>Georgenia wutianyii sp. nov. and Georgenia yuyongxinii sp. nov. isolated from plateau pika (Ochotona curzoniae) in the Qinghai-Tibet plateau of China.</title>
        <authorList>
            <person name="Tian Z."/>
        </authorList>
    </citation>
    <scope>NUCLEOTIDE SEQUENCE [LARGE SCALE GENOMIC DNA]</scope>
    <source>
        <strain evidence="11 12">JCM 15130</strain>
    </source>
</reference>
<keyword evidence="2 8" id="KW-0813">Transport</keyword>
<name>A0A7J9UWG5_9MICO</name>
<feature type="transmembrane region" description="Helical" evidence="8">
    <location>
        <begin position="498"/>
        <end position="521"/>
    </location>
</feature>
<comment type="caution">
    <text evidence="11">The sequence shown here is derived from an EMBL/GenBank/DDBJ whole genome shotgun (WGS) entry which is preliminary data.</text>
</comment>
<proteinExistence type="inferred from homology"/>
<dbReference type="PANTHER" id="PTHR43357">
    <property type="entry name" value="INNER MEMBRANE ABC TRANSPORTER PERMEASE PROTEIN YDCV"/>
    <property type="match status" value="1"/>
</dbReference>
<evidence type="ECO:0000256" key="1">
    <source>
        <dbReference type="ARBA" id="ARBA00004429"/>
    </source>
</evidence>
<organism evidence="11 12">
    <name type="scientific">Georgenia ruanii</name>
    <dbReference type="NCBI Taxonomy" id="348442"/>
    <lineage>
        <taxon>Bacteria</taxon>
        <taxon>Bacillati</taxon>
        <taxon>Actinomycetota</taxon>
        <taxon>Actinomycetes</taxon>
        <taxon>Micrococcales</taxon>
        <taxon>Bogoriellaceae</taxon>
        <taxon>Georgenia</taxon>
    </lineage>
</organism>
<feature type="transmembrane region" description="Helical" evidence="8">
    <location>
        <begin position="322"/>
        <end position="345"/>
    </location>
</feature>
<dbReference type="AlphaFoldDB" id="A0A7J9UWG5"/>
<feature type="transmembrane region" description="Helical" evidence="8">
    <location>
        <begin position="39"/>
        <end position="62"/>
    </location>
</feature>
<dbReference type="SUPFAM" id="SSF161098">
    <property type="entry name" value="MetI-like"/>
    <property type="match status" value="2"/>
</dbReference>
<feature type="transmembrane region" description="Helical" evidence="8">
    <location>
        <begin position="168"/>
        <end position="191"/>
    </location>
</feature>
<feature type="domain" description="ABC transmembrane type-1" evidence="10">
    <location>
        <begin position="379"/>
        <end position="577"/>
    </location>
</feature>
<dbReference type="Proteomes" id="UP000429644">
    <property type="component" value="Unassembled WGS sequence"/>
</dbReference>
<dbReference type="InterPro" id="IPR035906">
    <property type="entry name" value="MetI-like_sf"/>
</dbReference>
<feature type="transmembrane region" description="Helical" evidence="8">
    <location>
        <begin position="385"/>
        <end position="404"/>
    </location>
</feature>